<dbReference type="EMBL" id="FOFR01000001">
    <property type="protein sequence ID" value="SEP92436.1"/>
    <property type="molecule type" value="Genomic_DNA"/>
</dbReference>
<dbReference type="AlphaFoldDB" id="A0A1H9BTX5"/>
<proteinExistence type="predicted"/>
<evidence type="ECO:0000313" key="2">
    <source>
        <dbReference type="EMBL" id="SEP92436.1"/>
    </source>
</evidence>
<keyword evidence="1" id="KW-0812">Transmembrane</keyword>
<organism evidence="2 3">
    <name type="scientific">Lentzea xinjiangensis</name>
    <dbReference type="NCBI Taxonomy" id="402600"/>
    <lineage>
        <taxon>Bacteria</taxon>
        <taxon>Bacillati</taxon>
        <taxon>Actinomycetota</taxon>
        <taxon>Actinomycetes</taxon>
        <taxon>Pseudonocardiales</taxon>
        <taxon>Pseudonocardiaceae</taxon>
        <taxon>Lentzea</taxon>
    </lineage>
</organism>
<feature type="transmembrane region" description="Helical" evidence="1">
    <location>
        <begin position="25"/>
        <end position="42"/>
    </location>
</feature>
<keyword evidence="1" id="KW-1133">Transmembrane helix</keyword>
<keyword evidence="1" id="KW-0472">Membrane</keyword>
<dbReference type="RefSeq" id="WP_089949235.1">
    <property type="nucleotide sequence ID" value="NZ_FOFR01000001.1"/>
</dbReference>
<dbReference type="OrthoDB" id="3696248at2"/>
<reference evidence="3" key="1">
    <citation type="submission" date="2016-10" db="EMBL/GenBank/DDBJ databases">
        <authorList>
            <person name="Varghese N."/>
            <person name="Submissions S."/>
        </authorList>
    </citation>
    <scope>NUCLEOTIDE SEQUENCE [LARGE SCALE GENOMIC DNA]</scope>
    <source>
        <strain evidence="3">CGMCC 4.3525</strain>
    </source>
</reference>
<dbReference type="Proteomes" id="UP000199352">
    <property type="component" value="Unassembled WGS sequence"/>
</dbReference>
<dbReference type="STRING" id="402600.SAMN05216188_101931"/>
<accession>A0A1H9BTX5</accession>
<evidence type="ECO:0000256" key="1">
    <source>
        <dbReference type="SAM" id="Phobius"/>
    </source>
</evidence>
<evidence type="ECO:0000313" key="3">
    <source>
        <dbReference type="Proteomes" id="UP000199352"/>
    </source>
</evidence>
<keyword evidence="3" id="KW-1185">Reference proteome</keyword>
<name>A0A1H9BTX5_9PSEU</name>
<sequence>MHELGLVLSAAAVESSMTGTAAGPVGLIAVTAGAGGLLYGLVKRRKPATVTAANQRIDLGPQDTAQS</sequence>
<protein>
    <submittedName>
        <fullName evidence="2">Uncharacterized protein</fullName>
    </submittedName>
</protein>
<gene>
    <name evidence="2" type="ORF">SAMN05216188_101931</name>
</gene>